<evidence type="ECO:0000259" key="2">
    <source>
        <dbReference type="SMART" id="SM00316"/>
    </source>
</evidence>
<dbReference type="PIRSF" id="PIRSF012524">
    <property type="entry name" value="YitL_S1"/>
    <property type="match status" value="1"/>
</dbReference>
<dbReference type="STRING" id="946077.W5A_07772"/>
<dbReference type="PANTHER" id="PTHR37296:SF1">
    <property type="entry name" value="CONSERVED VIRULENCE FACTOR B"/>
    <property type="match status" value="1"/>
</dbReference>
<sequence length="276" mass="31481">MIHIGTFNTLEILRETSVGLFLGDSEGNDILLPNKYVPEAYEIGAKISVFCYLDHEERPIATTLDPYIKLNEFALLRAAEVNQLGAFMDWGLEKHLFVPFREQARKMEAGKWYLVYMYMDPETQRLAASSKTHQFVSNENLTIQEGEEVEVIVARFTDIGMEVIINQKHLGLVYNDEVFSRVRLGEKRKGYIRKIRPDHKIDVSFQPQGLKNMEVSSVQVMEALQRNGGFLGLHDKSSSEDIAAILGMSKKSFKKAIGTLYKQKLIVLKEDGIYKV</sequence>
<dbReference type="InterPro" id="IPR012340">
    <property type="entry name" value="NA-bd_OB-fold"/>
</dbReference>
<protein>
    <submittedName>
        <fullName evidence="3">Nucleic acid-binding domain-containing protein</fullName>
    </submittedName>
</protein>
<dbReference type="Gene3D" id="2.40.50.140">
    <property type="entry name" value="Nucleic acid-binding proteins"/>
    <property type="match status" value="2"/>
</dbReference>
<dbReference type="GO" id="GO:0003676">
    <property type="term" value="F:nucleic acid binding"/>
    <property type="evidence" value="ECO:0007669"/>
    <property type="project" value="InterPro"/>
</dbReference>
<evidence type="ECO:0000256" key="1">
    <source>
        <dbReference type="PIRNR" id="PIRNR012524"/>
    </source>
</evidence>
<dbReference type="InterPro" id="IPR003029">
    <property type="entry name" value="S1_domain"/>
</dbReference>
<dbReference type="Gene3D" id="1.10.10.10">
    <property type="entry name" value="Winged helix-like DNA-binding domain superfamily/Winged helix DNA-binding domain"/>
    <property type="match status" value="1"/>
</dbReference>
<proteinExistence type="inferred from homology"/>
<dbReference type="EMBL" id="AJJU01000009">
    <property type="protein sequence ID" value="EID74661.1"/>
    <property type="molecule type" value="Genomic_DNA"/>
</dbReference>
<evidence type="ECO:0000313" key="3">
    <source>
        <dbReference type="EMBL" id="EID74661.1"/>
    </source>
</evidence>
<dbReference type="InterPro" id="IPR014464">
    <property type="entry name" value="CvfB_fam"/>
</dbReference>
<dbReference type="InterPro" id="IPR040764">
    <property type="entry name" value="CvfB_WH"/>
</dbReference>
<dbReference type="RefSeq" id="WP_008239167.1">
    <property type="nucleotide sequence ID" value="NZ_AJJU01000009.1"/>
</dbReference>
<dbReference type="PANTHER" id="PTHR37296">
    <property type="entry name" value="CONSERVED VIRULENCE FACTOR B"/>
    <property type="match status" value="1"/>
</dbReference>
<dbReference type="InterPro" id="IPR039566">
    <property type="entry name" value="CvfB_S1_st"/>
</dbReference>
<feature type="domain" description="S1 motif" evidence="2">
    <location>
        <begin position="144"/>
        <end position="206"/>
    </location>
</feature>
<keyword evidence="4" id="KW-1185">Reference proteome</keyword>
<comment type="caution">
    <text evidence="3">The sequence shown here is derived from an EMBL/GenBank/DDBJ whole genome shotgun (WGS) entry which is preliminary data.</text>
</comment>
<organism evidence="3 4">
    <name type="scientific">Imtechella halotolerans K1</name>
    <dbReference type="NCBI Taxonomy" id="946077"/>
    <lineage>
        <taxon>Bacteria</taxon>
        <taxon>Pseudomonadati</taxon>
        <taxon>Bacteroidota</taxon>
        <taxon>Flavobacteriia</taxon>
        <taxon>Flavobacteriales</taxon>
        <taxon>Flavobacteriaceae</taxon>
        <taxon>Imtechella</taxon>
    </lineage>
</organism>
<dbReference type="Proteomes" id="UP000005938">
    <property type="component" value="Unassembled WGS sequence"/>
</dbReference>
<dbReference type="eggNOG" id="COG2996">
    <property type="taxonomic scope" value="Bacteria"/>
</dbReference>
<dbReference type="InterPro" id="IPR036388">
    <property type="entry name" value="WH-like_DNA-bd_sf"/>
</dbReference>
<dbReference type="Pfam" id="PF17783">
    <property type="entry name" value="WHD_CvfB"/>
    <property type="match status" value="1"/>
</dbReference>
<accession>I0WE45</accession>
<dbReference type="SMART" id="SM00316">
    <property type="entry name" value="S1"/>
    <property type="match status" value="1"/>
</dbReference>
<dbReference type="PATRIC" id="fig|946077.3.peg.1571"/>
<evidence type="ECO:0000313" key="4">
    <source>
        <dbReference type="Proteomes" id="UP000005938"/>
    </source>
</evidence>
<gene>
    <name evidence="3" type="ORF">W5A_07772</name>
</gene>
<dbReference type="OrthoDB" id="9801597at2"/>
<reference evidence="3 4" key="1">
    <citation type="journal article" date="2012" name="J. Bacteriol.">
        <title>Genome Sequence of the Halotolerant Bacterium Imtechella halotolerans K1T.</title>
        <authorList>
            <person name="Kumar S."/>
            <person name="Vikram S."/>
            <person name="Subramanian S."/>
            <person name="Raghava G.P."/>
            <person name="Pinnaka A.K."/>
        </authorList>
    </citation>
    <scope>NUCLEOTIDE SEQUENCE [LARGE SCALE GENOMIC DNA]</scope>
    <source>
        <strain evidence="3 4">K1</strain>
    </source>
</reference>
<dbReference type="AlphaFoldDB" id="I0WE45"/>
<comment type="similarity">
    <text evidence="1">Belongs to the CvfB family.</text>
</comment>
<name>I0WE45_9FLAO</name>
<dbReference type="Pfam" id="PF13509">
    <property type="entry name" value="S1_2"/>
    <property type="match status" value="1"/>
</dbReference>